<reference evidence="1 2" key="1">
    <citation type="journal article" date="2014" name="Appl. Environ. Microbiol.">
        <title>Elucidation of insertion elements encoded on plasmids and in vitro construction of shuttle vectors from the toxic cyanobacterium Planktothrix.</title>
        <authorList>
            <person name="Christiansen G."/>
            <person name="Goesmann A."/>
            <person name="Kurmayer R."/>
        </authorList>
    </citation>
    <scope>NUCLEOTIDE SEQUENCE [LARGE SCALE GENOMIC DNA]</scope>
    <source>
        <strain evidence="1 2">NIVA-CYA 126/8</strain>
    </source>
</reference>
<dbReference type="AlphaFoldDB" id="A0A073CJX1"/>
<dbReference type="Proteomes" id="UP000027395">
    <property type="component" value="Chromosome"/>
</dbReference>
<name>A0A073CJX1_PLAA1</name>
<keyword evidence="2" id="KW-1185">Reference proteome</keyword>
<dbReference type="HOGENOM" id="CLU_1365155_0_0_3"/>
<organism evidence="1 2">
    <name type="scientific">Planktothrix agardhii (strain NIVA-CYA 126/8)</name>
    <dbReference type="NCBI Taxonomy" id="388467"/>
    <lineage>
        <taxon>Bacteria</taxon>
        <taxon>Bacillati</taxon>
        <taxon>Cyanobacteriota</taxon>
        <taxon>Cyanophyceae</taxon>
        <taxon>Oscillatoriophycideae</taxon>
        <taxon>Oscillatoriales</taxon>
        <taxon>Microcoleaceae</taxon>
        <taxon>Planktothrix</taxon>
    </lineage>
</organism>
<accession>A0A073CJX1</accession>
<evidence type="ECO:0000313" key="2">
    <source>
        <dbReference type="Proteomes" id="UP000027395"/>
    </source>
</evidence>
<dbReference type="EMBL" id="CM002803">
    <property type="protein sequence ID" value="KEI68431.1"/>
    <property type="molecule type" value="Genomic_DNA"/>
</dbReference>
<proteinExistence type="predicted"/>
<gene>
    <name evidence="1" type="ORF">A19Y_3684</name>
</gene>
<sequence>MQSNLVRLNIPSGWAITDNSFGDEDPFVQDGRILNQHFYHENLLLIQSIEFKETDWIINQNGYTLKLGWYPYADPNGCYRLQLLPRNSEQEGLEFQSKDRERIRQVIEQCFDLISRGVDGEEIKWTIEQSDKTFEKNSRLGSGIRKKIQDYNRYQNRFYYGQLYSLYPPIYYELTNIVYRSAKANKIAYNMPTPDNSHRA</sequence>
<protein>
    <submittedName>
        <fullName evidence="1">Uncharacterized protein</fullName>
    </submittedName>
</protein>
<evidence type="ECO:0000313" key="1">
    <source>
        <dbReference type="EMBL" id="KEI68431.1"/>
    </source>
</evidence>
<dbReference type="eggNOG" id="ENOG5031Q8D">
    <property type="taxonomic scope" value="Bacteria"/>
</dbReference>
<dbReference type="RefSeq" id="WP_042155855.1">
    <property type="nucleotide sequence ID" value="NZ_CM002803.1"/>
</dbReference>
<dbReference type="PATRIC" id="fig|388467.6.peg.3631"/>